<evidence type="ECO:0000259" key="2">
    <source>
        <dbReference type="Pfam" id="PF13556"/>
    </source>
</evidence>
<feature type="domain" description="CdaR GGDEF-like" evidence="3">
    <location>
        <begin position="50"/>
        <end position="173"/>
    </location>
</feature>
<dbReference type="RefSeq" id="WP_286290231.1">
    <property type="nucleotide sequence ID" value="NZ_JASXSZ010000006.1"/>
</dbReference>
<dbReference type="InterPro" id="IPR025736">
    <property type="entry name" value="PucR_C-HTH_dom"/>
</dbReference>
<dbReference type="EMBL" id="JASXSZ010000006">
    <property type="protein sequence ID" value="MDL9981209.1"/>
    <property type="molecule type" value="Genomic_DNA"/>
</dbReference>
<dbReference type="InterPro" id="IPR041522">
    <property type="entry name" value="CdaR_GGDEF"/>
</dbReference>
<evidence type="ECO:0000259" key="3">
    <source>
        <dbReference type="Pfam" id="PF17853"/>
    </source>
</evidence>
<dbReference type="InterPro" id="IPR051448">
    <property type="entry name" value="CdaR-like_regulators"/>
</dbReference>
<comment type="similarity">
    <text evidence="1">Belongs to the CdaR family.</text>
</comment>
<protein>
    <submittedName>
        <fullName evidence="4">Helix-turn-helix domain-containing protein</fullName>
    </submittedName>
</protein>
<dbReference type="Pfam" id="PF13556">
    <property type="entry name" value="HTH_30"/>
    <property type="match status" value="1"/>
</dbReference>
<proteinExistence type="inferred from homology"/>
<sequence>MSDSDVRRATRFAGAIGEEWQRQDEDEVESRTVERGFARTLLTESGDQVREAAEWAVDRLGVSSRAAARAYVISCDVDADAEVAELRGALAVASRMSAGAVGTALRLVRHDHAVLIEAAYSHDDIEDSAQRVLSISEEVLGRLGTVSVGVGPLAPALAEVRTSYERAREAIRISHVFRLADRITHWDRLGAYRGLHAAAERGMRADEFHDVERLRAERDGDMLLATLAEFLRRGGHVQSTASRLRVHRSSLYHRLSRIETVLGVDLQDGMHRLGLHMAIMLSEAERPG</sequence>
<accession>A0ABT7N3C8</accession>
<evidence type="ECO:0000256" key="1">
    <source>
        <dbReference type="ARBA" id="ARBA00006754"/>
    </source>
</evidence>
<dbReference type="Gene3D" id="1.10.10.2840">
    <property type="entry name" value="PucR C-terminal helix-turn-helix domain"/>
    <property type="match status" value="1"/>
</dbReference>
<feature type="domain" description="PucR C-terminal helix-turn-helix" evidence="2">
    <location>
        <begin position="223"/>
        <end position="280"/>
    </location>
</feature>
<gene>
    <name evidence="4" type="ORF">QSV35_17895</name>
</gene>
<dbReference type="Pfam" id="PF17853">
    <property type="entry name" value="GGDEF_2"/>
    <property type="match status" value="1"/>
</dbReference>
<dbReference type="Proteomes" id="UP001235064">
    <property type="component" value="Unassembled WGS sequence"/>
</dbReference>
<dbReference type="PANTHER" id="PTHR33744:SF7">
    <property type="entry name" value="PUCR FAMILY TRANSCRIPTIONAL REGULATOR"/>
    <property type="match status" value="1"/>
</dbReference>
<reference evidence="4 5" key="1">
    <citation type="submission" date="2023-06" db="EMBL/GenBank/DDBJ databases">
        <title>Microbacterium sp. nov., isolated from a waste landfill.</title>
        <authorList>
            <person name="Wen W."/>
        </authorList>
    </citation>
    <scope>NUCLEOTIDE SEQUENCE [LARGE SCALE GENOMIC DNA]</scope>
    <source>
        <strain evidence="4 5">ASV49</strain>
    </source>
</reference>
<name>A0ABT7N3C8_9MICO</name>
<evidence type="ECO:0000313" key="5">
    <source>
        <dbReference type="Proteomes" id="UP001235064"/>
    </source>
</evidence>
<dbReference type="InterPro" id="IPR042070">
    <property type="entry name" value="PucR_C-HTH_sf"/>
</dbReference>
<comment type="caution">
    <text evidence="4">The sequence shown here is derived from an EMBL/GenBank/DDBJ whole genome shotgun (WGS) entry which is preliminary data.</text>
</comment>
<organism evidence="4 5">
    <name type="scientific">Microbacterium candidum</name>
    <dbReference type="NCBI Taxonomy" id="3041922"/>
    <lineage>
        <taxon>Bacteria</taxon>
        <taxon>Bacillati</taxon>
        <taxon>Actinomycetota</taxon>
        <taxon>Actinomycetes</taxon>
        <taxon>Micrococcales</taxon>
        <taxon>Microbacteriaceae</taxon>
        <taxon>Microbacterium</taxon>
    </lineage>
</organism>
<dbReference type="PANTHER" id="PTHR33744">
    <property type="entry name" value="CARBOHYDRATE DIACID REGULATOR"/>
    <property type="match status" value="1"/>
</dbReference>
<keyword evidence="5" id="KW-1185">Reference proteome</keyword>
<evidence type="ECO:0000313" key="4">
    <source>
        <dbReference type="EMBL" id="MDL9981209.1"/>
    </source>
</evidence>